<name>L8JZB8_9BACT</name>
<organism evidence="1 2">
    <name type="scientific">Fulvivirga imtechensis AK7</name>
    <dbReference type="NCBI Taxonomy" id="1237149"/>
    <lineage>
        <taxon>Bacteria</taxon>
        <taxon>Pseudomonadati</taxon>
        <taxon>Bacteroidota</taxon>
        <taxon>Cytophagia</taxon>
        <taxon>Cytophagales</taxon>
        <taxon>Fulvivirgaceae</taxon>
        <taxon>Fulvivirga</taxon>
    </lineage>
</organism>
<evidence type="ECO:0000313" key="1">
    <source>
        <dbReference type="EMBL" id="ELR72542.1"/>
    </source>
</evidence>
<gene>
    <name evidence="1" type="ORF">C900_01320</name>
</gene>
<accession>L8JZB8</accession>
<comment type="caution">
    <text evidence="1">The sequence shown here is derived from an EMBL/GenBank/DDBJ whole genome shotgun (WGS) entry which is preliminary data.</text>
</comment>
<dbReference type="AlphaFoldDB" id="L8JZB8"/>
<sequence length="38" mass="4474">MLYNLYYVKYKMSKERSPWFGAPLNNSPPTPLSVPLRD</sequence>
<dbReference type="STRING" id="1237149.C900_01320"/>
<keyword evidence="2" id="KW-1185">Reference proteome</keyword>
<protein>
    <submittedName>
        <fullName evidence="1">Uncharacterized protein</fullName>
    </submittedName>
</protein>
<reference evidence="1 2" key="1">
    <citation type="submission" date="2012-12" db="EMBL/GenBank/DDBJ databases">
        <title>Genome assembly of Fulvivirga imtechensis AK7.</title>
        <authorList>
            <person name="Nupur N."/>
            <person name="Khatri I."/>
            <person name="Kumar R."/>
            <person name="Subramanian S."/>
            <person name="Pinnaka A."/>
        </authorList>
    </citation>
    <scope>NUCLEOTIDE SEQUENCE [LARGE SCALE GENOMIC DNA]</scope>
    <source>
        <strain evidence="1 2">AK7</strain>
    </source>
</reference>
<dbReference type="EMBL" id="AMZN01000019">
    <property type="protein sequence ID" value="ELR72542.1"/>
    <property type="molecule type" value="Genomic_DNA"/>
</dbReference>
<evidence type="ECO:0000313" key="2">
    <source>
        <dbReference type="Proteomes" id="UP000011135"/>
    </source>
</evidence>
<dbReference type="Proteomes" id="UP000011135">
    <property type="component" value="Unassembled WGS sequence"/>
</dbReference>
<proteinExistence type="predicted"/>